<keyword evidence="8" id="KW-0175">Coiled coil</keyword>
<organism evidence="11 12">
    <name type="scientific">Virgibacillus salarius</name>
    <dbReference type="NCBI Taxonomy" id="447199"/>
    <lineage>
        <taxon>Bacteria</taxon>
        <taxon>Bacillati</taxon>
        <taxon>Bacillota</taxon>
        <taxon>Bacilli</taxon>
        <taxon>Bacillales</taxon>
        <taxon>Bacillaceae</taxon>
        <taxon>Virgibacillus</taxon>
    </lineage>
</organism>
<feature type="domain" description="Flagellar assembly protein FliH/Type III secretion system HrpE" evidence="10">
    <location>
        <begin position="110"/>
        <end position="237"/>
    </location>
</feature>
<proteinExistence type="inferred from homology"/>
<keyword evidence="3" id="KW-0813">Transport</keyword>
<evidence type="ECO:0000256" key="5">
    <source>
        <dbReference type="ARBA" id="ARBA00022927"/>
    </source>
</evidence>
<evidence type="ECO:0000256" key="1">
    <source>
        <dbReference type="ARBA" id="ARBA00003041"/>
    </source>
</evidence>
<sequence length="250" mass="28572">MSNSSIRNESRQIKIKPISLQPSGQPKSELEAASKQETLLQEIEQAQIQLEELKNQSQQLLEETEAEIESKKQAWETEKQTYIEAASKQGFSQGYTDGESKSLAKYKSDLEKANQIIDTARKDYQALIEDNVDTILEIALHTAEKITKQKIDEEPNSFLEIINAAIKELKDQSVISIYLHPNQYESVVQHKEELVTIIEKDAKLALYVTDEVEDYGCMIKHPFGQIDASVDTQLQEIRQILFEVSEENRQ</sequence>
<evidence type="ECO:0000256" key="6">
    <source>
        <dbReference type="ARBA" id="ARBA00023225"/>
    </source>
</evidence>
<keyword evidence="12" id="KW-1185">Reference proteome</keyword>
<dbReference type="GO" id="GO:0044781">
    <property type="term" value="P:bacterial-type flagellum organization"/>
    <property type="evidence" value="ECO:0007669"/>
    <property type="project" value="UniProtKB-KW"/>
</dbReference>
<evidence type="ECO:0000256" key="2">
    <source>
        <dbReference type="ARBA" id="ARBA00006602"/>
    </source>
</evidence>
<evidence type="ECO:0000256" key="8">
    <source>
        <dbReference type="SAM" id="Coils"/>
    </source>
</evidence>
<feature type="region of interest" description="Disordered" evidence="9">
    <location>
        <begin position="1"/>
        <end position="36"/>
    </location>
</feature>
<dbReference type="InterPro" id="IPR018035">
    <property type="entry name" value="Flagellar_FliH/T3SS_HrpE"/>
</dbReference>
<comment type="similarity">
    <text evidence="2">Belongs to the FliH family.</text>
</comment>
<comment type="function">
    <text evidence="1">Needed for flagellar regrowth and assembly.</text>
</comment>
<evidence type="ECO:0000313" key="12">
    <source>
        <dbReference type="Proteomes" id="UP000675284"/>
    </source>
</evidence>
<evidence type="ECO:0000256" key="9">
    <source>
        <dbReference type="SAM" id="MobiDB-lite"/>
    </source>
</evidence>
<reference evidence="11" key="1">
    <citation type="submission" date="2021-04" db="EMBL/GenBank/DDBJ databases">
        <title>Isolation and polyphasic classification of algal microorganism.</title>
        <authorList>
            <person name="Wang S."/>
        </authorList>
    </citation>
    <scope>NUCLEOTIDE SEQUENCE</scope>
    <source>
        <strain evidence="11">720a</strain>
    </source>
</reference>
<dbReference type="RefSeq" id="WP_026680892.1">
    <property type="nucleotide sequence ID" value="NZ_CP115959.1"/>
</dbReference>
<dbReference type="GO" id="GO:0015031">
    <property type="term" value="P:protein transport"/>
    <property type="evidence" value="ECO:0007669"/>
    <property type="project" value="UniProtKB-KW"/>
</dbReference>
<dbReference type="PANTHER" id="PTHR34982">
    <property type="entry name" value="YOP PROTEINS TRANSLOCATION PROTEIN L"/>
    <property type="match status" value="1"/>
</dbReference>
<keyword evidence="4" id="KW-1005">Bacterial flagellum biogenesis</keyword>
<keyword evidence="11" id="KW-0282">Flagellum</keyword>
<accession>A0A941DQQ5</accession>
<evidence type="ECO:0000256" key="4">
    <source>
        <dbReference type="ARBA" id="ARBA00022795"/>
    </source>
</evidence>
<comment type="caution">
    <text evidence="11">The sequence shown here is derived from an EMBL/GenBank/DDBJ whole genome shotgun (WGS) entry which is preliminary data.</text>
</comment>
<dbReference type="InterPro" id="IPR051472">
    <property type="entry name" value="T3SS_Stator/FliH"/>
</dbReference>
<evidence type="ECO:0000313" key="11">
    <source>
        <dbReference type="EMBL" id="MBR7794870.1"/>
    </source>
</evidence>
<dbReference type="InterPro" id="IPR022524">
    <property type="entry name" value="FliH_Bacilli"/>
</dbReference>
<name>A0A941DQQ5_9BACI</name>
<dbReference type="Proteomes" id="UP000675284">
    <property type="component" value="Unassembled WGS sequence"/>
</dbReference>
<dbReference type="AlphaFoldDB" id="A0A941DQQ5"/>
<evidence type="ECO:0000256" key="7">
    <source>
        <dbReference type="NCBIfam" id="TIGR03825"/>
    </source>
</evidence>
<dbReference type="PANTHER" id="PTHR34982:SF1">
    <property type="entry name" value="FLAGELLAR ASSEMBLY PROTEIN FLIH"/>
    <property type="match status" value="1"/>
</dbReference>
<keyword evidence="5" id="KW-0653">Protein transport</keyword>
<keyword evidence="11" id="KW-0966">Cell projection</keyword>
<dbReference type="Pfam" id="PF02108">
    <property type="entry name" value="FliH"/>
    <property type="match status" value="1"/>
</dbReference>
<dbReference type="GO" id="GO:0005829">
    <property type="term" value="C:cytosol"/>
    <property type="evidence" value="ECO:0007669"/>
    <property type="project" value="TreeGrafter"/>
</dbReference>
<keyword evidence="11" id="KW-0969">Cilium</keyword>
<evidence type="ECO:0000259" key="10">
    <source>
        <dbReference type="Pfam" id="PF02108"/>
    </source>
</evidence>
<evidence type="ECO:0000256" key="3">
    <source>
        <dbReference type="ARBA" id="ARBA00022448"/>
    </source>
</evidence>
<protein>
    <recommendedName>
        <fullName evidence="7">Flagellar assembly protein FliH</fullName>
    </recommendedName>
</protein>
<keyword evidence="6" id="KW-1006">Bacterial flagellum protein export</keyword>
<dbReference type="EMBL" id="JAGSOT010000004">
    <property type="protein sequence ID" value="MBR7794870.1"/>
    <property type="molecule type" value="Genomic_DNA"/>
</dbReference>
<gene>
    <name evidence="11" type="primary">fliH</name>
    <name evidence="11" type="ORF">KCX74_02300</name>
</gene>
<dbReference type="NCBIfam" id="TIGR03825">
    <property type="entry name" value="FliH_bacil"/>
    <property type="match status" value="1"/>
</dbReference>
<feature type="coiled-coil region" evidence="8">
    <location>
        <begin position="36"/>
        <end position="130"/>
    </location>
</feature>